<gene>
    <name evidence="2" type="ORF">Adt_41778</name>
</gene>
<accession>A0ABD1PPT8</accession>
<protein>
    <recommendedName>
        <fullName evidence="4">NADH dehydrogenase [ubiquinone] 1 alpha subcomplex subunit 12</fullName>
    </recommendedName>
</protein>
<proteinExistence type="predicted"/>
<evidence type="ECO:0008006" key="4">
    <source>
        <dbReference type="Google" id="ProtNLM"/>
    </source>
</evidence>
<dbReference type="EMBL" id="JBFOLK010000013">
    <property type="protein sequence ID" value="KAL2465927.1"/>
    <property type="molecule type" value="Genomic_DNA"/>
</dbReference>
<comment type="caution">
    <text evidence="2">The sequence shown here is derived from an EMBL/GenBank/DDBJ whole genome shotgun (WGS) entry which is preliminary data.</text>
</comment>
<evidence type="ECO:0000256" key="1">
    <source>
        <dbReference type="SAM" id="MobiDB-lite"/>
    </source>
</evidence>
<reference evidence="3" key="1">
    <citation type="submission" date="2024-07" db="EMBL/GenBank/DDBJ databases">
        <title>Two chromosome-level genome assemblies of Korean endemic species Abeliophyllum distichum and Forsythia ovata (Oleaceae).</title>
        <authorList>
            <person name="Jang H."/>
        </authorList>
    </citation>
    <scope>NUCLEOTIDE SEQUENCE [LARGE SCALE GENOMIC DNA]</scope>
</reference>
<feature type="compositionally biased region" description="Basic and acidic residues" evidence="1">
    <location>
        <begin position="118"/>
        <end position="144"/>
    </location>
</feature>
<feature type="region of interest" description="Disordered" evidence="1">
    <location>
        <begin position="106"/>
        <end position="144"/>
    </location>
</feature>
<dbReference type="AlphaFoldDB" id="A0ABD1PPT8"/>
<sequence length="144" mass="16231">MRGARLGSVRFVTERFSPARSGPLIYVRCGAWMRFGSRTKSERKKKEGWALFLMSQVARWIGLAAKALEKEKERALLQMSQVPSEIGLAAEAPKKKKKEWDLFPNSQVPSGIGLAAEAPEKEKRRDFAAEEPSPKWDRLGSRSI</sequence>
<dbReference type="Proteomes" id="UP001604336">
    <property type="component" value="Unassembled WGS sequence"/>
</dbReference>
<evidence type="ECO:0000313" key="2">
    <source>
        <dbReference type="EMBL" id="KAL2465927.1"/>
    </source>
</evidence>
<evidence type="ECO:0000313" key="3">
    <source>
        <dbReference type="Proteomes" id="UP001604336"/>
    </source>
</evidence>
<name>A0ABD1PPT8_9LAMI</name>
<organism evidence="2 3">
    <name type="scientific">Abeliophyllum distichum</name>
    <dbReference type="NCBI Taxonomy" id="126358"/>
    <lineage>
        <taxon>Eukaryota</taxon>
        <taxon>Viridiplantae</taxon>
        <taxon>Streptophyta</taxon>
        <taxon>Embryophyta</taxon>
        <taxon>Tracheophyta</taxon>
        <taxon>Spermatophyta</taxon>
        <taxon>Magnoliopsida</taxon>
        <taxon>eudicotyledons</taxon>
        <taxon>Gunneridae</taxon>
        <taxon>Pentapetalae</taxon>
        <taxon>asterids</taxon>
        <taxon>lamiids</taxon>
        <taxon>Lamiales</taxon>
        <taxon>Oleaceae</taxon>
        <taxon>Forsythieae</taxon>
        <taxon>Abeliophyllum</taxon>
    </lineage>
</organism>
<keyword evidence="3" id="KW-1185">Reference proteome</keyword>